<gene>
    <name evidence="1" type="ORF">SAMN05421852_102349</name>
</gene>
<dbReference type="OrthoDB" id="190426at2"/>
<accession>A0A1I3LX25</accession>
<reference evidence="1 2" key="1">
    <citation type="submission" date="2016-10" db="EMBL/GenBank/DDBJ databases">
        <authorList>
            <person name="de Groot N.N."/>
        </authorList>
    </citation>
    <scope>NUCLEOTIDE SEQUENCE [LARGE SCALE GENOMIC DNA]</scope>
    <source>
        <strain evidence="1 2">DSM 44778</strain>
    </source>
</reference>
<keyword evidence="2" id="KW-1185">Reference proteome</keyword>
<dbReference type="Proteomes" id="UP000199545">
    <property type="component" value="Unassembled WGS sequence"/>
</dbReference>
<name>A0A1I3LX25_9BACL</name>
<dbReference type="AlphaFoldDB" id="A0A1I3LX25"/>
<dbReference type="Pfam" id="PF13030">
    <property type="entry name" value="DUF3891"/>
    <property type="match status" value="1"/>
</dbReference>
<dbReference type="EMBL" id="FORR01000002">
    <property type="protein sequence ID" value="SFI89100.1"/>
    <property type="molecule type" value="Genomic_DNA"/>
</dbReference>
<proteinExistence type="predicted"/>
<organism evidence="1 2">
    <name type="scientific">Thermoflavimicrobium dichotomicum</name>
    <dbReference type="NCBI Taxonomy" id="46223"/>
    <lineage>
        <taxon>Bacteria</taxon>
        <taxon>Bacillati</taxon>
        <taxon>Bacillota</taxon>
        <taxon>Bacilli</taxon>
        <taxon>Bacillales</taxon>
        <taxon>Thermoactinomycetaceae</taxon>
        <taxon>Thermoflavimicrobium</taxon>
    </lineage>
</organism>
<dbReference type="InterPro" id="IPR024992">
    <property type="entry name" value="DUF3891"/>
</dbReference>
<evidence type="ECO:0000313" key="2">
    <source>
        <dbReference type="Proteomes" id="UP000199545"/>
    </source>
</evidence>
<sequence length="230" mass="27433">MIVRPKDDHFVLIKQHDHALVSGKFAVYWREAITPLAATVFAISYHDVGWMKLDETFLWDEKTDQPTDFLHYPLKEKIEAYKEGISKVGAKEPYAGYLCSKHYASFFQRDLTDLGKKFYEEEQERQCLFKQRLTRAEMQHVEQNFALLQFCDDLSLALCLNEPQANTHPWYRDGIWYQGEKYQWIWESDTHLRLEPNCFSRSFTIRIPYQVVSKNREVIDEQVYVYQILV</sequence>
<dbReference type="RefSeq" id="WP_093228199.1">
    <property type="nucleotide sequence ID" value="NZ_FORR01000002.1"/>
</dbReference>
<protein>
    <recommendedName>
        <fullName evidence="3">DUF3891 domain-containing protein</fullName>
    </recommendedName>
</protein>
<evidence type="ECO:0000313" key="1">
    <source>
        <dbReference type="EMBL" id="SFI89100.1"/>
    </source>
</evidence>
<evidence type="ECO:0008006" key="3">
    <source>
        <dbReference type="Google" id="ProtNLM"/>
    </source>
</evidence>
<dbReference type="STRING" id="46223.SAMN05421852_102349"/>